<gene>
    <name evidence="1" type="ORF">SAMN04488541_100590</name>
</gene>
<dbReference type="Proteomes" id="UP000199513">
    <property type="component" value="Unassembled WGS sequence"/>
</dbReference>
<evidence type="ECO:0000313" key="2">
    <source>
        <dbReference type="Proteomes" id="UP000199513"/>
    </source>
</evidence>
<organism evidence="1 2">
    <name type="scientific">Thermoflexibacter ruber</name>
    <dbReference type="NCBI Taxonomy" id="1003"/>
    <lineage>
        <taxon>Bacteria</taxon>
        <taxon>Pseudomonadati</taxon>
        <taxon>Bacteroidota</taxon>
        <taxon>Cytophagia</taxon>
        <taxon>Cytophagales</taxon>
        <taxon>Thermoflexibacteraceae</taxon>
        <taxon>Thermoflexibacter</taxon>
    </lineage>
</organism>
<name>A0A1I2CNQ2_9BACT</name>
<evidence type="ECO:0008006" key="3">
    <source>
        <dbReference type="Google" id="ProtNLM"/>
    </source>
</evidence>
<evidence type="ECO:0000313" key="1">
    <source>
        <dbReference type="EMBL" id="SFE69926.1"/>
    </source>
</evidence>
<reference evidence="1 2" key="1">
    <citation type="submission" date="2016-10" db="EMBL/GenBank/DDBJ databases">
        <authorList>
            <person name="de Groot N.N."/>
        </authorList>
    </citation>
    <scope>NUCLEOTIDE SEQUENCE [LARGE SCALE GENOMIC DNA]</scope>
    <source>
        <strain>GEY</strain>
        <strain evidence="2">DSM 9560</strain>
    </source>
</reference>
<protein>
    <recommendedName>
        <fullName evidence="3">Nucleotidyl transferase AbiEii toxin, Type IV TA system</fullName>
    </recommendedName>
</protein>
<dbReference type="RefSeq" id="WP_091540541.1">
    <property type="nucleotide sequence ID" value="NZ_FONY01000005.1"/>
</dbReference>
<proteinExistence type="predicted"/>
<dbReference type="SUPFAM" id="SSF81301">
    <property type="entry name" value="Nucleotidyltransferase"/>
    <property type="match status" value="1"/>
</dbReference>
<sequence>MIELFNRVAKKLEEQQISYMLSGSLAMSYYTTSRMTRDIDIVIHLQEADIEKFIAIFENFYLHKPTIIEEVERQGMFNVIDNISGFKIDFILMKDTEYSKLAMSRRQSFDDIDGQVWVIAIEDLIIAKLRWIQTLFSERQARDIESLLQNPTIDHNYLRYWIKNLNLNTFQLL</sequence>
<dbReference type="Gene3D" id="3.30.460.40">
    <property type="match status" value="1"/>
</dbReference>
<dbReference type="EMBL" id="FONY01000005">
    <property type="protein sequence ID" value="SFE69926.1"/>
    <property type="molecule type" value="Genomic_DNA"/>
</dbReference>
<dbReference type="InterPro" id="IPR043519">
    <property type="entry name" value="NT_sf"/>
</dbReference>
<dbReference type="OrthoDB" id="791618at2"/>
<keyword evidence="2" id="KW-1185">Reference proteome</keyword>
<accession>A0A1I2CNQ2</accession>
<dbReference type="AlphaFoldDB" id="A0A1I2CNQ2"/>
<dbReference type="STRING" id="1003.SAMN04488541_100590"/>